<sequence>MVNRNLTTFLTSYDSYSIVSLFIFLGIKSPLGKCSGPHRKSRHTALQLVTTTTTLKLSPLVLLSYNGHPSI</sequence>
<dbReference type="EMBL" id="OX395136">
    <property type="protein sequence ID" value="CAI5787591.1"/>
    <property type="molecule type" value="Genomic_DNA"/>
</dbReference>
<evidence type="ECO:0000313" key="1">
    <source>
        <dbReference type="EMBL" id="CAI5787591.1"/>
    </source>
</evidence>
<organism evidence="1 2">
    <name type="scientific">Podarcis lilfordi</name>
    <name type="common">Lilford's wall lizard</name>
    <dbReference type="NCBI Taxonomy" id="74358"/>
    <lineage>
        <taxon>Eukaryota</taxon>
        <taxon>Metazoa</taxon>
        <taxon>Chordata</taxon>
        <taxon>Craniata</taxon>
        <taxon>Vertebrata</taxon>
        <taxon>Euteleostomi</taxon>
        <taxon>Lepidosauria</taxon>
        <taxon>Squamata</taxon>
        <taxon>Bifurcata</taxon>
        <taxon>Unidentata</taxon>
        <taxon>Episquamata</taxon>
        <taxon>Laterata</taxon>
        <taxon>Lacertibaenia</taxon>
        <taxon>Lacertidae</taxon>
        <taxon>Podarcis</taxon>
    </lineage>
</organism>
<accession>A0AA35L1I9</accession>
<protein>
    <submittedName>
        <fullName evidence="1">Uncharacterized protein</fullName>
    </submittedName>
</protein>
<reference evidence="1" key="1">
    <citation type="submission" date="2022-12" db="EMBL/GenBank/DDBJ databases">
        <authorList>
            <person name="Alioto T."/>
            <person name="Alioto T."/>
            <person name="Gomez Garrido J."/>
        </authorList>
    </citation>
    <scope>NUCLEOTIDE SEQUENCE</scope>
</reference>
<evidence type="ECO:0000313" key="2">
    <source>
        <dbReference type="Proteomes" id="UP001178461"/>
    </source>
</evidence>
<keyword evidence="2" id="KW-1185">Reference proteome</keyword>
<proteinExistence type="predicted"/>
<dbReference type="AlphaFoldDB" id="A0AA35L1I9"/>
<name>A0AA35L1I9_9SAUR</name>
<dbReference type="Proteomes" id="UP001178461">
    <property type="component" value="Chromosome 11"/>
</dbReference>
<gene>
    <name evidence="1" type="ORF">PODLI_1B040148</name>
</gene>